<dbReference type="Gene3D" id="3.30.70.360">
    <property type="match status" value="1"/>
</dbReference>
<dbReference type="Pfam" id="PF01546">
    <property type="entry name" value="Peptidase_M20"/>
    <property type="match status" value="1"/>
</dbReference>
<dbReference type="InterPro" id="IPR002933">
    <property type="entry name" value="Peptidase_M20"/>
</dbReference>
<comment type="similarity">
    <text evidence="1">Belongs to the peptidase M20A family.</text>
</comment>
<evidence type="ECO:0000256" key="1">
    <source>
        <dbReference type="ARBA" id="ARBA00006247"/>
    </source>
</evidence>
<dbReference type="SUPFAM" id="SSF55031">
    <property type="entry name" value="Bacterial exopeptidase dimerisation domain"/>
    <property type="match status" value="1"/>
</dbReference>
<dbReference type="InterPro" id="IPR036264">
    <property type="entry name" value="Bact_exopeptidase_dim_dom"/>
</dbReference>
<sequence length="480" mass="51684">MTISPFIFVGYRPLFEPYTIINFGLASIIMSVKGLSGKLFLAFCVSVAAASSVLPRQTNGSEPNTSPYFKGVSDYLDSIVEELWPINKEIHDNPELGYEEVKAHDLLTDFIESHEGWNVTRSIYNISTAFVAIFEGSGEGPVVSFNAEYDALPGLGHACGHNLIATASVGGALATAEIMRAESLPGKVILFGTPAEESLGGKVKLHEAGAFRDHNIDISLITHPTNGGDSPYMITTSTDRFEVEYYGKEAHAAAAPWEGVNAQDALILANNAIALLRQQTQHTDKIHGIISSAGSRINVIPALAQASFQIRSADNAALEDWTERVLKCFEAGALATGAELNLTMRPYGYDNMVNNDILANTYTKYFTELGGEVPSAEIDKLRDPDGSTDQGNLSHDFPSISPYFGITNEDGSVPEGGPHTSAFEVAAGSRPAFDKAIMVAKSIAGVAVDVLTVEGLLDNIKREFTAAQEVQRRRRSIIHA</sequence>
<dbReference type="GO" id="GO:0016805">
    <property type="term" value="F:dipeptidase activity"/>
    <property type="evidence" value="ECO:0007669"/>
    <property type="project" value="TreeGrafter"/>
</dbReference>
<dbReference type="SUPFAM" id="SSF53187">
    <property type="entry name" value="Zn-dependent exopeptidases"/>
    <property type="match status" value="1"/>
</dbReference>
<proteinExistence type="inferred from homology"/>
<dbReference type="InterPro" id="IPR052030">
    <property type="entry name" value="Peptidase_M20/M20A_hydrolases"/>
</dbReference>
<dbReference type="CDD" id="cd05672">
    <property type="entry name" value="M20_ACY1L2-like"/>
    <property type="match status" value="1"/>
</dbReference>
<dbReference type="NCBIfam" id="TIGR01891">
    <property type="entry name" value="amidohydrolases"/>
    <property type="match status" value="1"/>
</dbReference>
<reference evidence="4" key="1">
    <citation type="journal article" date="2013" name="New Phytol.">
        <title>Comparative genomic and transcriptomic analyses reveal the hemibiotrophic stage shift of Colletotrichum fungi.</title>
        <authorList>
            <person name="Gan P."/>
            <person name="Ikeda K."/>
            <person name="Irieda H."/>
            <person name="Narusaka M."/>
            <person name="O'Connell R.J."/>
            <person name="Narusaka Y."/>
            <person name="Takano Y."/>
            <person name="Kubo Y."/>
            <person name="Shirasu K."/>
        </authorList>
    </citation>
    <scope>NUCLEOTIDE SEQUENCE [LARGE SCALE GENOMIC DNA]</scope>
    <source>
        <strain evidence="4">104-T / ATCC 96160 / CBS 514.97 / LARS 414 / MAFF 240422</strain>
    </source>
</reference>
<dbReference type="Pfam" id="PF07687">
    <property type="entry name" value="M20_dimer"/>
    <property type="match status" value="1"/>
</dbReference>
<comment type="caution">
    <text evidence="3">The sequence shown here is derived from an EMBL/GenBank/DDBJ whole genome shotgun (WGS) entry which is preliminary data.</text>
</comment>
<gene>
    <name evidence="3" type="primary">Pm20d2-1</name>
    <name evidence="3" type="ORF">Cob_v005531</name>
</gene>
<dbReference type="AlphaFoldDB" id="A0A484FVV4"/>
<accession>A0A484FVV4</accession>
<feature type="domain" description="Peptidase M20 dimerisation" evidence="2">
    <location>
        <begin position="241"/>
        <end position="331"/>
    </location>
</feature>
<dbReference type="Gene3D" id="3.40.630.10">
    <property type="entry name" value="Zn peptidases"/>
    <property type="match status" value="1"/>
</dbReference>
<dbReference type="PANTHER" id="PTHR30575:SF4">
    <property type="entry name" value="PEPTIDASE M20 DOMAIN-CONTAINING PROTEIN 2"/>
    <property type="match status" value="1"/>
</dbReference>
<dbReference type="FunFam" id="3.30.70.360:FF:000004">
    <property type="entry name" value="Peptidase M20 domain-containing protein 2"/>
    <property type="match status" value="1"/>
</dbReference>
<dbReference type="InterPro" id="IPR011650">
    <property type="entry name" value="Peptidase_M20_dimer"/>
</dbReference>
<organism evidence="3 4">
    <name type="scientific">Colletotrichum orbiculare (strain 104-T / ATCC 96160 / CBS 514.97 / LARS 414 / MAFF 240422)</name>
    <name type="common">Cucumber anthracnose fungus</name>
    <name type="synonym">Colletotrichum lagenarium</name>
    <dbReference type="NCBI Taxonomy" id="1213857"/>
    <lineage>
        <taxon>Eukaryota</taxon>
        <taxon>Fungi</taxon>
        <taxon>Dikarya</taxon>
        <taxon>Ascomycota</taxon>
        <taxon>Pezizomycotina</taxon>
        <taxon>Sordariomycetes</taxon>
        <taxon>Hypocreomycetidae</taxon>
        <taxon>Glomerellales</taxon>
        <taxon>Glomerellaceae</taxon>
        <taxon>Colletotrichum</taxon>
        <taxon>Colletotrichum orbiculare species complex</taxon>
    </lineage>
</organism>
<name>A0A484FVV4_COLOR</name>
<dbReference type="EMBL" id="AMCV02000014">
    <property type="protein sequence ID" value="TDZ21634.1"/>
    <property type="molecule type" value="Genomic_DNA"/>
</dbReference>
<dbReference type="Proteomes" id="UP000014480">
    <property type="component" value="Unassembled WGS sequence"/>
</dbReference>
<dbReference type="PANTHER" id="PTHR30575">
    <property type="entry name" value="PEPTIDASE M20"/>
    <property type="match status" value="1"/>
</dbReference>
<dbReference type="OrthoDB" id="6119954at2759"/>
<dbReference type="InterPro" id="IPR017439">
    <property type="entry name" value="Amidohydrolase"/>
</dbReference>
<keyword evidence="4" id="KW-1185">Reference proteome</keyword>
<evidence type="ECO:0000259" key="2">
    <source>
        <dbReference type="Pfam" id="PF07687"/>
    </source>
</evidence>
<evidence type="ECO:0000313" key="4">
    <source>
        <dbReference type="Proteomes" id="UP000014480"/>
    </source>
</evidence>
<reference evidence="4" key="2">
    <citation type="journal article" date="2019" name="Mol. Plant Microbe Interact.">
        <title>Genome sequence resources for four phytopathogenic fungi from the Colletotrichum orbiculare species complex.</title>
        <authorList>
            <person name="Gan P."/>
            <person name="Tsushima A."/>
            <person name="Narusaka M."/>
            <person name="Narusaka Y."/>
            <person name="Takano Y."/>
            <person name="Kubo Y."/>
            <person name="Shirasu K."/>
        </authorList>
    </citation>
    <scope>GENOME REANNOTATION</scope>
    <source>
        <strain evidence="4">104-T / ATCC 96160 / CBS 514.97 / LARS 414 / MAFF 240422</strain>
    </source>
</reference>
<protein>
    <submittedName>
        <fullName evidence="3">Peptidase M20 domain-containing protein 2</fullName>
    </submittedName>
</protein>
<evidence type="ECO:0000313" key="3">
    <source>
        <dbReference type="EMBL" id="TDZ21634.1"/>
    </source>
</evidence>